<keyword evidence="5" id="KW-1185">Reference proteome</keyword>
<keyword evidence="1" id="KW-0862">Zinc</keyword>
<accession>A0AAW2CWR9</accession>
<reference evidence="4 5" key="1">
    <citation type="submission" date="2024-01" db="EMBL/GenBank/DDBJ databases">
        <title>A telomere-to-telomere, gap-free genome of sweet tea (Lithocarpus litseifolius).</title>
        <authorList>
            <person name="Zhou J."/>
        </authorList>
    </citation>
    <scope>NUCLEOTIDE SEQUENCE [LARGE SCALE GENOMIC DNA]</scope>
    <source>
        <strain evidence="4">Zhou-2022a</strain>
        <tissue evidence="4">Leaf</tissue>
    </source>
</reference>
<evidence type="ECO:0000256" key="2">
    <source>
        <dbReference type="SAM" id="MobiDB-lite"/>
    </source>
</evidence>
<dbReference type="AlphaFoldDB" id="A0AAW2CWR9"/>
<sequence length="442" mass="50490">MFNFVIVYLYSQVNLSTWKSDGLLLKLVRYKVFWYAEEQNMHRGTSRGLSLEEEAELTRSNKKVKDIHHANFMDDNANTEKEFSWGKGHANHQLSFKDKLVGELPGAYRRAFDLMDQMEMSPEVELDTSGLRKGLAAVRISDELKQKIRAPWARALIVNVYGGTVGFNFLQLKLSALWKLKGRLDCVDLSKDFILVKFSAMEDYDLVLDKGPWFIGEHFLSIRPWVPNFRPCSVDVSSIAVWVRLNELPIEYYQVEALKEIGSTIGKVLRIDTHTALEARGRYARICVQIDVEKPLITALLIGNFEQPVIYEGIHKLCFSCGRIGHRKEVCPHTIRSVQPPIKEEEEGVDKVQGSPSERHDAESAEDKKSGPSTTEDNTYGPWMVVTRKRNGYKPSRYSNTPSTSRYLEEGQKPTGTTFQKNDTSKERVHDSNRKHGVTQTK</sequence>
<dbReference type="PANTHER" id="PTHR31286:SF99">
    <property type="entry name" value="DUF4283 DOMAIN-CONTAINING PROTEIN"/>
    <property type="match status" value="1"/>
</dbReference>
<evidence type="ECO:0000313" key="4">
    <source>
        <dbReference type="EMBL" id="KAL0002748.1"/>
    </source>
</evidence>
<dbReference type="InterPro" id="IPR025558">
    <property type="entry name" value="DUF4283"/>
</dbReference>
<dbReference type="GO" id="GO:0003676">
    <property type="term" value="F:nucleic acid binding"/>
    <property type="evidence" value="ECO:0007669"/>
    <property type="project" value="InterPro"/>
</dbReference>
<gene>
    <name evidence="4" type="ORF">SO802_016529</name>
</gene>
<evidence type="ECO:0000256" key="1">
    <source>
        <dbReference type="PROSITE-ProRule" id="PRU00047"/>
    </source>
</evidence>
<evidence type="ECO:0000259" key="3">
    <source>
        <dbReference type="PROSITE" id="PS50158"/>
    </source>
</evidence>
<comment type="caution">
    <text evidence="4">The sequence shown here is derived from an EMBL/GenBank/DDBJ whole genome shotgun (WGS) entry which is preliminary data.</text>
</comment>
<dbReference type="InterPro" id="IPR040256">
    <property type="entry name" value="At4g02000-like"/>
</dbReference>
<feature type="compositionally biased region" description="Basic and acidic residues" evidence="2">
    <location>
        <begin position="357"/>
        <end position="370"/>
    </location>
</feature>
<feature type="compositionally biased region" description="Basic and acidic residues" evidence="2">
    <location>
        <begin position="423"/>
        <end position="434"/>
    </location>
</feature>
<dbReference type="PROSITE" id="PS50158">
    <property type="entry name" value="ZF_CCHC"/>
    <property type="match status" value="1"/>
</dbReference>
<dbReference type="InterPro" id="IPR001878">
    <property type="entry name" value="Znf_CCHC"/>
</dbReference>
<protein>
    <recommendedName>
        <fullName evidence="3">CCHC-type domain-containing protein</fullName>
    </recommendedName>
</protein>
<keyword evidence="1" id="KW-0863">Zinc-finger</keyword>
<name>A0AAW2CWR9_9ROSI</name>
<organism evidence="4 5">
    <name type="scientific">Lithocarpus litseifolius</name>
    <dbReference type="NCBI Taxonomy" id="425828"/>
    <lineage>
        <taxon>Eukaryota</taxon>
        <taxon>Viridiplantae</taxon>
        <taxon>Streptophyta</taxon>
        <taxon>Embryophyta</taxon>
        <taxon>Tracheophyta</taxon>
        <taxon>Spermatophyta</taxon>
        <taxon>Magnoliopsida</taxon>
        <taxon>eudicotyledons</taxon>
        <taxon>Gunneridae</taxon>
        <taxon>Pentapetalae</taxon>
        <taxon>rosids</taxon>
        <taxon>fabids</taxon>
        <taxon>Fagales</taxon>
        <taxon>Fagaceae</taxon>
        <taxon>Lithocarpus</taxon>
    </lineage>
</organism>
<dbReference type="Pfam" id="PF14111">
    <property type="entry name" value="DUF4283"/>
    <property type="match status" value="1"/>
</dbReference>
<evidence type="ECO:0000313" key="5">
    <source>
        <dbReference type="Proteomes" id="UP001459277"/>
    </source>
</evidence>
<proteinExistence type="predicted"/>
<feature type="domain" description="CCHC-type" evidence="3">
    <location>
        <begin position="318"/>
        <end position="332"/>
    </location>
</feature>
<keyword evidence="1" id="KW-0479">Metal-binding</keyword>
<dbReference type="PANTHER" id="PTHR31286">
    <property type="entry name" value="GLYCINE-RICH CELL WALL STRUCTURAL PROTEIN 1.8-LIKE"/>
    <property type="match status" value="1"/>
</dbReference>
<feature type="region of interest" description="Disordered" evidence="2">
    <location>
        <begin position="339"/>
        <end position="442"/>
    </location>
</feature>
<dbReference type="Proteomes" id="UP001459277">
    <property type="component" value="Unassembled WGS sequence"/>
</dbReference>
<dbReference type="GO" id="GO:0008270">
    <property type="term" value="F:zinc ion binding"/>
    <property type="evidence" value="ECO:0007669"/>
    <property type="project" value="UniProtKB-KW"/>
</dbReference>
<dbReference type="EMBL" id="JAZDWU010000005">
    <property type="protein sequence ID" value="KAL0002748.1"/>
    <property type="molecule type" value="Genomic_DNA"/>
</dbReference>
<feature type="compositionally biased region" description="Polar residues" evidence="2">
    <location>
        <begin position="397"/>
        <end position="406"/>
    </location>
</feature>